<protein>
    <submittedName>
        <fullName evidence="2">Uncharacterized protein</fullName>
    </submittedName>
</protein>
<dbReference type="Proteomes" id="UP000179807">
    <property type="component" value="Unassembled WGS sequence"/>
</dbReference>
<feature type="compositionally biased region" description="Polar residues" evidence="1">
    <location>
        <begin position="396"/>
        <end position="407"/>
    </location>
</feature>
<sequence length="637" mass="72075">MNTRSSKRLLYRNEVTQVARRNLEKSYKNAMSKFDKNPPNIEFDFSSSLQINSGVTHSSKHFTDSKSNSNPQILALNTSAPLNTNYRSVGNPSSPQNSRSHQNTESHQSYTSFHSSFGHNAKSNPSENISSNFRNSTNSIPRHQNNEIDDILTPHKYFPSYNRSTDNSPDVSGSPSKHSSKHTSYNEMSNFANFSRNYAHSLSPGSTNSQNQSSNQRKKSASPHFRRSPKDVENLGFSKLLTKESNDRSSRNSSLNEIFPNNERIHNERSNINMTTQSEWNKVNSGNSNRKNERNNSNETNSFSDDVNSYRNISIQHMISSIDINNYFDEDTHESTVIEQTRRKVISPIQKKQSNNELNSPSTNNYFDSTSNSKASGNTQSNFFNNENVENDFTNSQENSKNSNSLTNENKSIFQKCSSSEELTSQILEQEDSFSIERASSKSQSNLNITKKDNTNEYSNSSQNNSPKSSQQNSSIKLKGSSTSKTSGDSSKENLLDKNQQKADGDSYSQVIISSSKLSLSNVSEKEFNNNESNRSNTFSEELDMKFQNQNSGSFNNNQINKNSDEYNISSDEESSDEDNVPIEYSFENDQLQKDLDFLSHIEMTIQDNEEDNIPNEDDDTKISLLINEFQKSLSQD</sequence>
<evidence type="ECO:0000256" key="1">
    <source>
        <dbReference type="SAM" id="MobiDB-lite"/>
    </source>
</evidence>
<feature type="compositionally biased region" description="Basic residues" evidence="1">
    <location>
        <begin position="216"/>
        <end position="227"/>
    </location>
</feature>
<feature type="region of interest" description="Disordered" evidence="1">
    <location>
        <begin position="79"/>
        <end position="184"/>
    </location>
</feature>
<gene>
    <name evidence="2" type="ORF">TRFO_34615</name>
</gene>
<feature type="region of interest" description="Disordered" evidence="1">
    <location>
        <begin position="347"/>
        <end position="407"/>
    </location>
</feature>
<keyword evidence="3" id="KW-1185">Reference proteome</keyword>
<dbReference type="VEuPathDB" id="TrichDB:TRFO_34615"/>
<feature type="compositionally biased region" description="Basic and acidic residues" evidence="1">
    <location>
        <begin position="241"/>
        <end position="250"/>
    </location>
</feature>
<dbReference type="RefSeq" id="XP_068352142.1">
    <property type="nucleotide sequence ID" value="XM_068509758.1"/>
</dbReference>
<feature type="compositionally biased region" description="Polar residues" evidence="1">
    <location>
        <begin position="79"/>
        <end position="143"/>
    </location>
</feature>
<feature type="compositionally biased region" description="Basic and acidic residues" evidence="1">
    <location>
        <begin position="490"/>
        <end position="505"/>
    </location>
</feature>
<proteinExistence type="predicted"/>
<reference evidence="2" key="1">
    <citation type="submission" date="2016-10" db="EMBL/GenBank/DDBJ databases">
        <authorList>
            <person name="Benchimol M."/>
            <person name="Almeida L.G."/>
            <person name="Vasconcelos A.T."/>
            <person name="Perreira-Neves A."/>
            <person name="Rosa I.A."/>
            <person name="Tasca T."/>
            <person name="Bogo M.R."/>
            <person name="de Souza W."/>
        </authorList>
    </citation>
    <scope>NUCLEOTIDE SEQUENCE [LARGE SCALE GENOMIC DNA]</scope>
    <source>
        <strain evidence="2">K</strain>
    </source>
</reference>
<feature type="compositionally biased region" description="Polar residues" evidence="1">
    <location>
        <begin position="350"/>
        <end position="381"/>
    </location>
</feature>
<feature type="region of interest" description="Disordered" evidence="1">
    <location>
        <begin position="549"/>
        <end position="579"/>
    </location>
</feature>
<feature type="compositionally biased region" description="Low complexity" evidence="1">
    <location>
        <begin position="549"/>
        <end position="570"/>
    </location>
</feature>
<feature type="region of interest" description="Disordered" evidence="1">
    <location>
        <begin position="197"/>
        <end position="306"/>
    </location>
</feature>
<organism evidence="2 3">
    <name type="scientific">Tritrichomonas foetus</name>
    <dbReference type="NCBI Taxonomy" id="1144522"/>
    <lineage>
        <taxon>Eukaryota</taxon>
        <taxon>Metamonada</taxon>
        <taxon>Parabasalia</taxon>
        <taxon>Tritrichomonadida</taxon>
        <taxon>Tritrichomonadidae</taxon>
        <taxon>Tritrichomonas</taxon>
    </lineage>
</organism>
<name>A0A1J4JNC2_9EUKA</name>
<accession>A0A1J4JNC2</accession>
<feature type="compositionally biased region" description="Low complexity" evidence="1">
    <location>
        <begin position="382"/>
        <end position="395"/>
    </location>
</feature>
<feature type="compositionally biased region" description="Polar residues" evidence="1">
    <location>
        <begin position="197"/>
        <end position="207"/>
    </location>
</feature>
<feature type="region of interest" description="Disordered" evidence="1">
    <location>
        <begin position="435"/>
        <end position="508"/>
    </location>
</feature>
<dbReference type="AlphaFoldDB" id="A0A1J4JNC2"/>
<dbReference type="EMBL" id="MLAK01001027">
    <property type="protein sequence ID" value="OHS99005.1"/>
    <property type="molecule type" value="Genomic_DNA"/>
</dbReference>
<comment type="caution">
    <text evidence="2">The sequence shown here is derived from an EMBL/GenBank/DDBJ whole genome shotgun (WGS) entry which is preliminary data.</text>
</comment>
<evidence type="ECO:0000313" key="3">
    <source>
        <dbReference type="Proteomes" id="UP000179807"/>
    </source>
</evidence>
<feature type="compositionally biased region" description="Low complexity" evidence="1">
    <location>
        <begin position="459"/>
        <end position="489"/>
    </location>
</feature>
<feature type="compositionally biased region" description="Polar residues" evidence="1">
    <location>
        <begin position="161"/>
        <end position="184"/>
    </location>
</feature>
<feature type="compositionally biased region" description="Polar residues" evidence="1">
    <location>
        <begin position="270"/>
        <end position="283"/>
    </location>
</feature>
<dbReference type="GeneID" id="94844462"/>
<evidence type="ECO:0000313" key="2">
    <source>
        <dbReference type="EMBL" id="OHS99005.1"/>
    </source>
</evidence>